<comment type="caution">
    <text evidence="1">The sequence shown here is derived from an EMBL/GenBank/DDBJ whole genome shotgun (WGS) entry which is preliminary data.</text>
</comment>
<proteinExistence type="predicted"/>
<sequence length="90" mass="10712">MKAPSSKYIKTYTCKYKDKFVLFKSNGFFALETAYREETLEIINLFMSVIMFSGRELVSIGYWDLMPIEYEEDPLRVKREGFLKLMKEVD</sequence>
<gene>
    <name evidence="1" type="ORF">LCGC14_3165270</name>
</gene>
<reference evidence="1" key="1">
    <citation type="journal article" date="2015" name="Nature">
        <title>Complex archaea that bridge the gap between prokaryotes and eukaryotes.</title>
        <authorList>
            <person name="Spang A."/>
            <person name="Saw J.H."/>
            <person name="Jorgensen S.L."/>
            <person name="Zaremba-Niedzwiedzka K."/>
            <person name="Martijn J."/>
            <person name="Lind A.E."/>
            <person name="van Eijk R."/>
            <person name="Schleper C."/>
            <person name="Guy L."/>
            <person name="Ettema T.J."/>
        </authorList>
    </citation>
    <scope>NUCLEOTIDE SEQUENCE</scope>
</reference>
<organism evidence="1">
    <name type="scientific">marine sediment metagenome</name>
    <dbReference type="NCBI Taxonomy" id="412755"/>
    <lineage>
        <taxon>unclassified sequences</taxon>
        <taxon>metagenomes</taxon>
        <taxon>ecological metagenomes</taxon>
    </lineage>
</organism>
<name>A0A0F8XUB4_9ZZZZ</name>
<dbReference type="EMBL" id="LAZR01070078">
    <property type="protein sequence ID" value="KKK45574.1"/>
    <property type="molecule type" value="Genomic_DNA"/>
</dbReference>
<protein>
    <submittedName>
        <fullName evidence="1">Uncharacterized protein</fullName>
    </submittedName>
</protein>
<dbReference type="AlphaFoldDB" id="A0A0F8XUB4"/>
<accession>A0A0F8XUB4</accession>
<evidence type="ECO:0000313" key="1">
    <source>
        <dbReference type="EMBL" id="KKK45574.1"/>
    </source>
</evidence>